<dbReference type="AlphaFoldDB" id="A0A550BTB5"/>
<dbReference type="EMBL" id="VDMD01000095">
    <property type="protein sequence ID" value="TRM55790.1"/>
    <property type="molecule type" value="Genomic_DNA"/>
</dbReference>
<dbReference type="OrthoDB" id="504210at2759"/>
<sequence>MDDEFADTVTVKEGITCTFVDTGAPGTDPLQPAHKRVLRVEATARFQVPPHWHARHTEYVNVVEGRLRVTVDGVMSEIGANDGPARVPPRAVHALDSVPGEVCVVEEWVDPGDKEYELVFRNLFSAPRLEDHSVLTLMNIFWYSESFPGMPGHIVPLEKGLTFLLGRCLAPVLGYERKYKTLKKEQ</sequence>
<reference evidence="2 3" key="1">
    <citation type="journal article" date="2019" name="New Phytol.">
        <title>Comparative genomics reveals unique wood-decay strategies and fruiting body development in the Schizophyllaceae.</title>
        <authorList>
            <person name="Almasi E."/>
            <person name="Sahu N."/>
            <person name="Krizsan K."/>
            <person name="Balint B."/>
            <person name="Kovacs G.M."/>
            <person name="Kiss B."/>
            <person name="Cseklye J."/>
            <person name="Drula E."/>
            <person name="Henrissat B."/>
            <person name="Nagy I."/>
            <person name="Chovatia M."/>
            <person name="Adam C."/>
            <person name="LaButti K."/>
            <person name="Lipzen A."/>
            <person name="Riley R."/>
            <person name="Grigoriev I.V."/>
            <person name="Nagy L.G."/>
        </authorList>
    </citation>
    <scope>NUCLEOTIDE SEQUENCE [LARGE SCALE GENOMIC DNA]</scope>
    <source>
        <strain evidence="2 3">NL-1724</strain>
    </source>
</reference>
<organism evidence="2 3">
    <name type="scientific">Schizophyllum amplum</name>
    <dbReference type="NCBI Taxonomy" id="97359"/>
    <lineage>
        <taxon>Eukaryota</taxon>
        <taxon>Fungi</taxon>
        <taxon>Dikarya</taxon>
        <taxon>Basidiomycota</taxon>
        <taxon>Agaricomycotina</taxon>
        <taxon>Agaricomycetes</taxon>
        <taxon>Agaricomycetidae</taxon>
        <taxon>Agaricales</taxon>
        <taxon>Schizophyllaceae</taxon>
        <taxon>Schizophyllum</taxon>
    </lineage>
</organism>
<dbReference type="CDD" id="cd02208">
    <property type="entry name" value="cupin_RmlC-like"/>
    <property type="match status" value="1"/>
</dbReference>
<evidence type="ECO:0000313" key="2">
    <source>
        <dbReference type="EMBL" id="TRM55790.1"/>
    </source>
</evidence>
<feature type="domain" description="Cupin type-2" evidence="1">
    <location>
        <begin position="47"/>
        <end position="96"/>
    </location>
</feature>
<dbReference type="SUPFAM" id="SSF51182">
    <property type="entry name" value="RmlC-like cupins"/>
    <property type="match status" value="1"/>
</dbReference>
<protein>
    <recommendedName>
        <fullName evidence="1">Cupin type-2 domain-containing protein</fullName>
    </recommendedName>
</protein>
<accession>A0A550BTB5</accession>
<dbReference type="Proteomes" id="UP000320762">
    <property type="component" value="Unassembled WGS sequence"/>
</dbReference>
<comment type="caution">
    <text evidence="2">The sequence shown here is derived from an EMBL/GenBank/DDBJ whole genome shotgun (WGS) entry which is preliminary data.</text>
</comment>
<dbReference type="InterPro" id="IPR014710">
    <property type="entry name" value="RmlC-like_jellyroll"/>
</dbReference>
<evidence type="ECO:0000259" key="1">
    <source>
        <dbReference type="Pfam" id="PF07883"/>
    </source>
</evidence>
<dbReference type="Gene3D" id="2.60.120.10">
    <property type="entry name" value="Jelly Rolls"/>
    <property type="match status" value="1"/>
</dbReference>
<gene>
    <name evidence="2" type="ORF">BD626DRAFT_415509</name>
</gene>
<dbReference type="InterPro" id="IPR013096">
    <property type="entry name" value="Cupin_2"/>
</dbReference>
<evidence type="ECO:0000313" key="3">
    <source>
        <dbReference type="Proteomes" id="UP000320762"/>
    </source>
</evidence>
<keyword evidence="3" id="KW-1185">Reference proteome</keyword>
<dbReference type="Pfam" id="PF07883">
    <property type="entry name" value="Cupin_2"/>
    <property type="match status" value="1"/>
</dbReference>
<name>A0A550BTB5_9AGAR</name>
<proteinExistence type="predicted"/>
<dbReference type="InterPro" id="IPR011051">
    <property type="entry name" value="RmlC_Cupin_sf"/>
</dbReference>